<dbReference type="EMBL" id="BNJF01000001">
    <property type="protein sequence ID" value="GHO44380.1"/>
    <property type="molecule type" value="Genomic_DNA"/>
</dbReference>
<proteinExistence type="predicted"/>
<accession>A0A8J3MQW2</accession>
<evidence type="ECO:0000313" key="1">
    <source>
        <dbReference type="EMBL" id="GHO44380.1"/>
    </source>
</evidence>
<comment type="caution">
    <text evidence="1">The sequence shown here is derived from an EMBL/GenBank/DDBJ whole genome shotgun (WGS) entry which is preliminary data.</text>
</comment>
<name>A0A8J3MQW2_9CHLR</name>
<organism evidence="1 2">
    <name type="scientific">Ktedonospora formicarum</name>
    <dbReference type="NCBI Taxonomy" id="2778364"/>
    <lineage>
        <taxon>Bacteria</taxon>
        <taxon>Bacillati</taxon>
        <taxon>Chloroflexota</taxon>
        <taxon>Ktedonobacteria</taxon>
        <taxon>Ktedonobacterales</taxon>
        <taxon>Ktedonobacteraceae</taxon>
        <taxon>Ktedonospora</taxon>
    </lineage>
</organism>
<sequence>MHIEEMNRESYDGGANQGVSPFYIKSFFGNLSAPALAVTSGVGFRIRPEPFENQSARALAATSGVGFRIRPKKFIRKFILWS</sequence>
<evidence type="ECO:0000313" key="2">
    <source>
        <dbReference type="Proteomes" id="UP000612362"/>
    </source>
</evidence>
<keyword evidence="2" id="KW-1185">Reference proteome</keyword>
<protein>
    <submittedName>
        <fullName evidence="1">Uncharacterized protein</fullName>
    </submittedName>
</protein>
<reference evidence="1" key="1">
    <citation type="submission" date="2020-10" db="EMBL/GenBank/DDBJ databases">
        <title>Taxonomic study of unclassified bacteria belonging to the class Ktedonobacteria.</title>
        <authorList>
            <person name="Yabe S."/>
            <person name="Wang C.M."/>
            <person name="Zheng Y."/>
            <person name="Sakai Y."/>
            <person name="Cavaletti L."/>
            <person name="Monciardini P."/>
            <person name="Donadio S."/>
        </authorList>
    </citation>
    <scope>NUCLEOTIDE SEQUENCE</scope>
    <source>
        <strain evidence="1">SOSP1-1</strain>
    </source>
</reference>
<dbReference type="AlphaFoldDB" id="A0A8J3MQW2"/>
<gene>
    <name evidence="1" type="ORF">KSX_25430</name>
</gene>
<dbReference type="Proteomes" id="UP000612362">
    <property type="component" value="Unassembled WGS sequence"/>
</dbReference>